<keyword evidence="4" id="KW-0547">Nucleotide-binding</keyword>
<evidence type="ECO:0000256" key="5">
    <source>
        <dbReference type="ARBA" id="ARBA00022840"/>
    </source>
</evidence>
<dbReference type="InterPro" id="IPR027417">
    <property type="entry name" value="P-loop_NTPase"/>
</dbReference>
<protein>
    <submittedName>
        <fullName evidence="11">ABC-type multidrug transport system fused ATPase/permease subunit</fullName>
    </submittedName>
</protein>
<dbReference type="GO" id="GO:0015421">
    <property type="term" value="F:ABC-type oligopeptide transporter activity"/>
    <property type="evidence" value="ECO:0007669"/>
    <property type="project" value="TreeGrafter"/>
</dbReference>
<dbReference type="GO" id="GO:0005524">
    <property type="term" value="F:ATP binding"/>
    <property type="evidence" value="ECO:0007669"/>
    <property type="project" value="UniProtKB-KW"/>
</dbReference>
<gene>
    <name evidence="11" type="ORF">C7460_10932</name>
</gene>
<keyword evidence="7 8" id="KW-0472">Membrane</keyword>
<dbReference type="GO" id="GO:0016887">
    <property type="term" value="F:ATP hydrolysis activity"/>
    <property type="evidence" value="ECO:0007669"/>
    <property type="project" value="InterPro"/>
</dbReference>
<dbReference type="SUPFAM" id="SSF52540">
    <property type="entry name" value="P-loop containing nucleoside triphosphate hydrolases"/>
    <property type="match status" value="1"/>
</dbReference>
<dbReference type="GO" id="GO:0005886">
    <property type="term" value="C:plasma membrane"/>
    <property type="evidence" value="ECO:0007669"/>
    <property type="project" value="UniProtKB-SubCell"/>
</dbReference>
<comment type="similarity">
    <text evidence="2">Belongs to the ABC transporter superfamily. ABCB family. Multidrug resistance exporter (TC 3.A.1.201) subfamily.</text>
</comment>
<feature type="transmembrane region" description="Helical" evidence="8">
    <location>
        <begin position="73"/>
        <end position="94"/>
    </location>
</feature>
<evidence type="ECO:0000256" key="3">
    <source>
        <dbReference type="ARBA" id="ARBA00022692"/>
    </source>
</evidence>
<feature type="domain" description="ABC transporter" evidence="9">
    <location>
        <begin position="349"/>
        <end position="585"/>
    </location>
</feature>
<dbReference type="AlphaFoldDB" id="A0A3D9L3H9"/>
<keyword evidence="5" id="KW-0067">ATP-binding</keyword>
<dbReference type="Gene3D" id="1.20.1560.10">
    <property type="entry name" value="ABC transporter type 1, transmembrane domain"/>
    <property type="match status" value="1"/>
</dbReference>
<dbReference type="Proteomes" id="UP000256779">
    <property type="component" value="Unassembled WGS sequence"/>
</dbReference>
<feature type="transmembrane region" description="Helical" evidence="8">
    <location>
        <begin position="290"/>
        <end position="311"/>
    </location>
</feature>
<comment type="caution">
    <text evidence="11">The sequence shown here is derived from an EMBL/GenBank/DDBJ whole genome shotgun (WGS) entry which is preliminary data.</text>
</comment>
<evidence type="ECO:0000256" key="4">
    <source>
        <dbReference type="ARBA" id="ARBA00022741"/>
    </source>
</evidence>
<dbReference type="GO" id="GO:0090374">
    <property type="term" value="P:oligopeptide export from mitochondrion"/>
    <property type="evidence" value="ECO:0007669"/>
    <property type="project" value="TreeGrafter"/>
</dbReference>
<dbReference type="PANTHER" id="PTHR43394">
    <property type="entry name" value="ATP-DEPENDENT PERMEASE MDL1, MITOCHONDRIAL"/>
    <property type="match status" value="1"/>
</dbReference>
<feature type="domain" description="ABC transmembrane type-1" evidence="10">
    <location>
        <begin position="32"/>
        <end position="316"/>
    </location>
</feature>
<evidence type="ECO:0000313" key="11">
    <source>
        <dbReference type="EMBL" id="RED98840.1"/>
    </source>
</evidence>
<evidence type="ECO:0000259" key="10">
    <source>
        <dbReference type="PROSITE" id="PS50929"/>
    </source>
</evidence>
<dbReference type="RefSeq" id="WP_115868146.1">
    <property type="nucleotide sequence ID" value="NZ_QREG01000009.1"/>
</dbReference>
<proteinExistence type="inferred from homology"/>
<dbReference type="InterPro" id="IPR003439">
    <property type="entry name" value="ABC_transporter-like_ATP-bd"/>
</dbReference>
<dbReference type="OrthoDB" id="9769115at2"/>
<dbReference type="CDD" id="cd18576">
    <property type="entry name" value="ABC_6TM_bac_exporter_ABCB8_10_like"/>
    <property type="match status" value="1"/>
</dbReference>
<dbReference type="InterPro" id="IPR039421">
    <property type="entry name" value="Type_1_exporter"/>
</dbReference>
<dbReference type="Pfam" id="PF00664">
    <property type="entry name" value="ABC_membrane"/>
    <property type="match status" value="1"/>
</dbReference>
<feature type="transmembrane region" description="Helical" evidence="8">
    <location>
        <begin position="175"/>
        <end position="195"/>
    </location>
</feature>
<dbReference type="PROSITE" id="PS00211">
    <property type="entry name" value="ABC_TRANSPORTER_1"/>
    <property type="match status" value="1"/>
</dbReference>
<dbReference type="PROSITE" id="PS50893">
    <property type="entry name" value="ABC_TRANSPORTER_2"/>
    <property type="match status" value="1"/>
</dbReference>
<evidence type="ECO:0000256" key="2">
    <source>
        <dbReference type="ARBA" id="ARBA00007577"/>
    </source>
</evidence>
<keyword evidence="3 8" id="KW-0812">Transmembrane</keyword>
<dbReference type="SUPFAM" id="SSF90123">
    <property type="entry name" value="ABC transporter transmembrane region"/>
    <property type="match status" value="1"/>
</dbReference>
<dbReference type="InterPro" id="IPR003593">
    <property type="entry name" value="AAA+_ATPase"/>
</dbReference>
<feature type="transmembrane region" description="Helical" evidence="8">
    <location>
        <begin position="152"/>
        <end position="169"/>
    </location>
</feature>
<organism evidence="11 12">
    <name type="scientific">Marinoscillum furvescens DSM 4134</name>
    <dbReference type="NCBI Taxonomy" id="1122208"/>
    <lineage>
        <taxon>Bacteria</taxon>
        <taxon>Pseudomonadati</taxon>
        <taxon>Bacteroidota</taxon>
        <taxon>Cytophagia</taxon>
        <taxon>Cytophagales</taxon>
        <taxon>Reichenbachiellaceae</taxon>
        <taxon>Marinoscillum</taxon>
    </lineage>
</organism>
<keyword evidence="12" id="KW-1185">Reference proteome</keyword>
<dbReference type="Pfam" id="PF00005">
    <property type="entry name" value="ABC_tran"/>
    <property type="match status" value="1"/>
</dbReference>
<dbReference type="Gene3D" id="3.40.50.300">
    <property type="entry name" value="P-loop containing nucleotide triphosphate hydrolases"/>
    <property type="match status" value="1"/>
</dbReference>
<dbReference type="EMBL" id="QREG01000009">
    <property type="protein sequence ID" value="RED98840.1"/>
    <property type="molecule type" value="Genomic_DNA"/>
</dbReference>
<evidence type="ECO:0000256" key="7">
    <source>
        <dbReference type="ARBA" id="ARBA00023136"/>
    </source>
</evidence>
<name>A0A3D9L3H9_MARFU</name>
<evidence type="ECO:0000313" key="12">
    <source>
        <dbReference type="Proteomes" id="UP000256779"/>
    </source>
</evidence>
<dbReference type="PROSITE" id="PS50929">
    <property type="entry name" value="ABC_TM1F"/>
    <property type="match status" value="1"/>
</dbReference>
<dbReference type="PANTHER" id="PTHR43394:SF1">
    <property type="entry name" value="ATP-BINDING CASSETTE SUB-FAMILY B MEMBER 10, MITOCHONDRIAL"/>
    <property type="match status" value="1"/>
</dbReference>
<evidence type="ECO:0000256" key="6">
    <source>
        <dbReference type="ARBA" id="ARBA00022989"/>
    </source>
</evidence>
<keyword evidence="6 8" id="KW-1133">Transmembrane helix</keyword>
<dbReference type="InterPro" id="IPR036640">
    <property type="entry name" value="ABC1_TM_sf"/>
</dbReference>
<feature type="transmembrane region" description="Helical" evidence="8">
    <location>
        <begin position="255"/>
        <end position="278"/>
    </location>
</feature>
<dbReference type="InterPro" id="IPR017871">
    <property type="entry name" value="ABC_transporter-like_CS"/>
</dbReference>
<evidence type="ECO:0000259" key="9">
    <source>
        <dbReference type="PROSITE" id="PS50893"/>
    </source>
</evidence>
<sequence>MSKGEKRRLNREGLKRLAGIFSYMWPYKVPFIIGLVMLVVSSSIFMVFPYVSGKLIDIASGKQDWFINHIGKAALLLLAVLFAQSIMSFFRVVLFARVTENAMANIRTDLYQRMVSLPLAFFDKNRAGELISRISNDVSILQTTFSTTLAEMIRQVIILISGIALIFYTTPALSVFMLATFPVIVVSAAVFGKFIRRQSKKTQEELATANVIVEETIQSIHSVKAFTSELVEIARYRSSMKSVVKTALSVANYRAAFISFIIFMLFGGIVAVIWYGATLVQAGDMTVGDLLSFVLYTTFIGASIAGIGDLFGQVQKAIGASERILEIQKETPEWDLDQQTAISPLTGDIQFSDVHFSYPTRDEVEVLKGIDLHIGQGQKVALVGHSGAGKSTIVQLMMRFYEVTGGSVKIGEQHLADIDLPQLRANVGIVPQEVILFGGTIAENIRYGKPGASQAEVEEAAAKANALDFINSFPEGFDTLVGERGVKLSGGQRQRIAIARAVLKDPSILILDEATSSLDAESEHLVQQALNELMKGRTTIIVAHRLATIRSVDRIYVLENGHIVESGSHEELVGAENGAYKSFIELQLEG</sequence>
<feature type="transmembrane region" description="Helical" evidence="8">
    <location>
        <begin position="31"/>
        <end position="53"/>
    </location>
</feature>
<accession>A0A3D9L3H9</accession>
<evidence type="ECO:0000256" key="1">
    <source>
        <dbReference type="ARBA" id="ARBA00004651"/>
    </source>
</evidence>
<reference evidence="11 12" key="1">
    <citation type="submission" date="2018-07" db="EMBL/GenBank/DDBJ databases">
        <title>Genomic Encyclopedia of Type Strains, Phase IV (KMG-IV): sequencing the most valuable type-strain genomes for metagenomic binning, comparative biology and taxonomic classification.</title>
        <authorList>
            <person name="Goeker M."/>
        </authorList>
    </citation>
    <scope>NUCLEOTIDE SEQUENCE [LARGE SCALE GENOMIC DNA]</scope>
    <source>
        <strain evidence="11 12">DSM 4134</strain>
    </source>
</reference>
<dbReference type="SMART" id="SM00382">
    <property type="entry name" value="AAA"/>
    <property type="match status" value="1"/>
</dbReference>
<dbReference type="InterPro" id="IPR011527">
    <property type="entry name" value="ABC1_TM_dom"/>
</dbReference>
<evidence type="ECO:0000256" key="8">
    <source>
        <dbReference type="SAM" id="Phobius"/>
    </source>
</evidence>
<comment type="subcellular location">
    <subcellularLocation>
        <location evidence="1">Cell membrane</location>
        <topology evidence="1">Multi-pass membrane protein</topology>
    </subcellularLocation>
</comment>
<dbReference type="FunFam" id="3.40.50.300:FF:000251">
    <property type="entry name" value="ABC transporter B family member 19"/>
    <property type="match status" value="1"/>
</dbReference>